<reference evidence="15 16" key="1">
    <citation type="journal article" date="2003" name="Int. J. Syst. Evol. Microbiol.">
        <title>Halobacillus salinus sp. nov., isolated from a salt lake on the coast of the East Sea in Korea.</title>
        <authorList>
            <person name="Yoon J.H."/>
            <person name="Kang K.H."/>
            <person name="Park Y.H."/>
        </authorList>
    </citation>
    <scope>NUCLEOTIDE SEQUENCE [LARGE SCALE GENOMIC DNA]</scope>
    <source>
        <strain evidence="15 16">HSL-3</strain>
    </source>
</reference>
<evidence type="ECO:0000256" key="6">
    <source>
        <dbReference type="ARBA" id="ARBA00022630"/>
    </source>
</evidence>
<dbReference type="SUPFAM" id="SSF51905">
    <property type="entry name" value="FAD/NAD(P)-binding domain"/>
    <property type="match status" value="1"/>
</dbReference>
<dbReference type="Gene3D" id="3.90.700.10">
    <property type="entry name" value="Succinate dehydrogenase/fumarate reductase flavoprotein, catalytic domain"/>
    <property type="match status" value="1"/>
</dbReference>
<dbReference type="GO" id="GO:0005737">
    <property type="term" value="C:cytoplasm"/>
    <property type="evidence" value="ECO:0007669"/>
    <property type="project" value="UniProtKB-SubCell"/>
</dbReference>
<feature type="domain" description="Fumarate reductase/succinate dehydrogenase flavoprotein-like C-terminal" evidence="14">
    <location>
        <begin position="414"/>
        <end position="508"/>
    </location>
</feature>
<keyword evidence="16" id="KW-1185">Reference proteome</keyword>
<gene>
    <name evidence="15" type="primary">nadB</name>
    <name evidence="15" type="ORF">E4663_15045</name>
</gene>
<accession>A0A4Z0GW02</accession>
<comment type="similarity">
    <text evidence="3 12">Belongs to the FAD-dependent oxidoreductase 2 family. NadB subfamily.</text>
</comment>
<comment type="catalytic activity">
    <reaction evidence="10">
        <text>L-aspartate + O2 = iminosuccinate + H2O2</text>
        <dbReference type="Rhea" id="RHEA:25876"/>
        <dbReference type="ChEBI" id="CHEBI:15379"/>
        <dbReference type="ChEBI" id="CHEBI:16240"/>
        <dbReference type="ChEBI" id="CHEBI:29991"/>
        <dbReference type="ChEBI" id="CHEBI:77875"/>
        <dbReference type="EC" id="1.4.3.16"/>
    </reaction>
    <physiologicalReaction direction="left-to-right" evidence="10">
        <dbReference type="Rhea" id="RHEA:25877"/>
    </physiologicalReaction>
</comment>
<keyword evidence="8 12" id="KW-0274">FAD</keyword>
<dbReference type="Pfam" id="PF02910">
    <property type="entry name" value="Succ_DH_flav_C"/>
    <property type="match status" value="1"/>
</dbReference>
<dbReference type="PANTHER" id="PTHR42716:SF2">
    <property type="entry name" value="L-ASPARTATE OXIDASE, CHLOROPLASTIC"/>
    <property type="match status" value="1"/>
</dbReference>
<dbReference type="SUPFAM" id="SSF56425">
    <property type="entry name" value="Succinate dehydrogenase/fumarate reductase flavoprotein, catalytic domain"/>
    <property type="match status" value="1"/>
</dbReference>
<protein>
    <recommendedName>
        <fullName evidence="5 11">L-aspartate oxidase</fullName>
        <ecNumber evidence="4 11">1.4.3.16</ecNumber>
    </recommendedName>
</protein>
<dbReference type="InterPro" id="IPR036188">
    <property type="entry name" value="FAD/NAD-bd_sf"/>
</dbReference>
<comment type="pathway">
    <text evidence="2 12">Cofactor biosynthesis; NAD(+) biosynthesis; iminoaspartate from L-aspartate (oxidase route): step 1/1.</text>
</comment>
<keyword evidence="6 12" id="KW-0285">Flavoprotein</keyword>
<dbReference type="FunFam" id="3.90.700.10:FF:000002">
    <property type="entry name" value="L-aspartate oxidase"/>
    <property type="match status" value="1"/>
</dbReference>
<keyword evidence="7 12" id="KW-0662">Pyridine nucleotide biosynthesis</keyword>
<dbReference type="Gene3D" id="1.20.58.100">
    <property type="entry name" value="Fumarate reductase/succinate dehydrogenase flavoprotein-like, C-terminal domain"/>
    <property type="match status" value="1"/>
</dbReference>
<dbReference type="Proteomes" id="UP000297982">
    <property type="component" value="Unassembled WGS sequence"/>
</dbReference>
<dbReference type="STRING" id="192814.GCA_900166575_03787"/>
<dbReference type="AlphaFoldDB" id="A0A4Z0GW02"/>
<evidence type="ECO:0000256" key="4">
    <source>
        <dbReference type="ARBA" id="ARBA00012173"/>
    </source>
</evidence>
<dbReference type="GO" id="GO:0008734">
    <property type="term" value="F:L-aspartate oxidase activity"/>
    <property type="evidence" value="ECO:0007669"/>
    <property type="project" value="UniProtKB-UniRule"/>
</dbReference>
<evidence type="ECO:0000259" key="14">
    <source>
        <dbReference type="Pfam" id="PF02910"/>
    </source>
</evidence>
<dbReference type="SUPFAM" id="SSF46977">
    <property type="entry name" value="Succinate dehydrogenase/fumarate reductase flavoprotein C-terminal domain"/>
    <property type="match status" value="1"/>
</dbReference>
<feature type="domain" description="FAD-dependent oxidoreductase 2 FAD-binding" evidence="13">
    <location>
        <begin position="5"/>
        <end position="369"/>
    </location>
</feature>
<organism evidence="15 16">
    <name type="scientific">Halobacillus salinus</name>
    <dbReference type="NCBI Taxonomy" id="192814"/>
    <lineage>
        <taxon>Bacteria</taxon>
        <taxon>Bacillati</taxon>
        <taxon>Bacillota</taxon>
        <taxon>Bacilli</taxon>
        <taxon>Bacillales</taxon>
        <taxon>Bacillaceae</taxon>
        <taxon>Halobacillus</taxon>
    </lineage>
</organism>
<comment type="cofactor">
    <cofactor evidence="1 12">
        <name>FAD</name>
        <dbReference type="ChEBI" id="CHEBI:57692"/>
    </cofactor>
</comment>
<name>A0A4Z0GW02_9BACI</name>
<dbReference type="PRINTS" id="PR00368">
    <property type="entry name" value="FADPNR"/>
</dbReference>
<evidence type="ECO:0000256" key="2">
    <source>
        <dbReference type="ARBA" id="ARBA00004950"/>
    </source>
</evidence>
<dbReference type="EC" id="1.4.3.16" evidence="4 11"/>
<dbReference type="NCBIfam" id="TIGR00551">
    <property type="entry name" value="nadB"/>
    <property type="match status" value="1"/>
</dbReference>
<proteinExistence type="inferred from homology"/>
<evidence type="ECO:0000256" key="12">
    <source>
        <dbReference type="RuleBase" id="RU362049"/>
    </source>
</evidence>
<dbReference type="GO" id="GO:0033765">
    <property type="term" value="F:steroid dehydrogenase activity, acting on the CH-CH group of donors"/>
    <property type="evidence" value="ECO:0007669"/>
    <property type="project" value="UniProtKB-ARBA"/>
</dbReference>
<evidence type="ECO:0000256" key="8">
    <source>
        <dbReference type="ARBA" id="ARBA00022827"/>
    </source>
</evidence>
<dbReference type="InterPro" id="IPR005288">
    <property type="entry name" value="NadB"/>
</dbReference>
<dbReference type="NCBIfam" id="NF005978">
    <property type="entry name" value="PRK08071.1"/>
    <property type="match status" value="1"/>
</dbReference>
<evidence type="ECO:0000256" key="5">
    <source>
        <dbReference type="ARBA" id="ARBA00021901"/>
    </source>
</evidence>
<keyword evidence="9 12" id="KW-0560">Oxidoreductase</keyword>
<dbReference type="InterPro" id="IPR003953">
    <property type="entry name" value="FAD-dep_OxRdtase_2_FAD-bd"/>
</dbReference>
<dbReference type="InterPro" id="IPR037099">
    <property type="entry name" value="Fum_R/Succ_DH_flav-like_C_sf"/>
</dbReference>
<sequence>MNNADVIIVGSGVAALQLAKHLHKDINVIVFTKSDVTNGNSRYAQGGIAAAIGEVDHPYAHYLDTIDAGRFANHAQTTLEMTREAPEIVRELMESGWAYDKDDRGHVQLGREGGHHDHRIIHSGGDQTGKQLTEHILNQIEANVKVLENHFVYELLVEDGVCRGVRCMSDSDVEIFTAPHVILSTGGCGQLYSFTSNAETITGDGFALAYNAGAEIIDMEFIQFHPTLLYVKGETRGLVTEALRGEGAVLVDENGRRIMDGLHPMGDLAPRNIVAQAIYAERDKGHDVYLDIRNIKHLSSRFPTVTALCTEYEVDLIKGLVPVSPGCHFIMGGVATDRIGRTTIDGLYAIGEVACTGVHGANRLASNSLLEGLVFGKRLGKWINDQKRSEHTKKGLQLPLLLEPLCELPPVGVIQKTMMERVGMVRSAEGLNQQLKWLESFQLDRWFSFDLSLLTTKQVTTLFMLRTAWLITISALEREESRGAHYRSDYPEELKSWQSKQIVQEKRKSNEPIHL</sequence>
<evidence type="ECO:0000256" key="7">
    <source>
        <dbReference type="ARBA" id="ARBA00022642"/>
    </source>
</evidence>
<dbReference type="InterPro" id="IPR015939">
    <property type="entry name" value="Fum_Rdtase/Succ_DH_flav-like_C"/>
</dbReference>
<dbReference type="Pfam" id="PF00890">
    <property type="entry name" value="FAD_binding_2"/>
    <property type="match status" value="1"/>
</dbReference>
<evidence type="ECO:0000256" key="9">
    <source>
        <dbReference type="ARBA" id="ARBA00023002"/>
    </source>
</evidence>
<comment type="function">
    <text evidence="12">Catalyzes the oxidation of L-aspartate to iminoaspartate.</text>
</comment>
<dbReference type="RefSeq" id="WP_135328228.1">
    <property type="nucleotide sequence ID" value="NZ_SRJC01000004.1"/>
</dbReference>
<evidence type="ECO:0000313" key="15">
    <source>
        <dbReference type="EMBL" id="TGB01946.1"/>
    </source>
</evidence>
<dbReference type="GO" id="GO:0034628">
    <property type="term" value="P:'de novo' NAD+ biosynthetic process from L-aspartate"/>
    <property type="evidence" value="ECO:0007669"/>
    <property type="project" value="TreeGrafter"/>
</dbReference>
<evidence type="ECO:0000259" key="13">
    <source>
        <dbReference type="Pfam" id="PF00890"/>
    </source>
</evidence>
<dbReference type="UniPathway" id="UPA00253">
    <property type="reaction ID" value="UER00326"/>
</dbReference>
<comment type="caution">
    <text evidence="15">The sequence shown here is derived from an EMBL/GenBank/DDBJ whole genome shotgun (WGS) entry which is preliminary data.</text>
</comment>
<dbReference type="InterPro" id="IPR027477">
    <property type="entry name" value="Succ_DH/fumarate_Rdtase_cat_sf"/>
</dbReference>
<comment type="subcellular location">
    <subcellularLocation>
        <location evidence="12">Cytoplasm</location>
    </subcellularLocation>
</comment>
<evidence type="ECO:0000256" key="11">
    <source>
        <dbReference type="NCBIfam" id="TIGR00551"/>
    </source>
</evidence>
<dbReference type="EMBL" id="SRJC01000004">
    <property type="protein sequence ID" value="TGB01946.1"/>
    <property type="molecule type" value="Genomic_DNA"/>
</dbReference>
<evidence type="ECO:0000256" key="1">
    <source>
        <dbReference type="ARBA" id="ARBA00001974"/>
    </source>
</evidence>
<evidence type="ECO:0000256" key="10">
    <source>
        <dbReference type="ARBA" id="ARBA00048305"/>
    </source>
</evidence>
<dbReference type="Gene3D" id="3.50.50.60">
    <property type="entry name" value="FAD/NAD(P)-binding domain"/>
    <property type="match status" value="1"/>
</dbReference>
<evidence type="ECO:0000256" key="3">
    <source>
        <dbReference type="ARBA" id="ARBA00008562"/>
    </source>
</evidence>
<evidence type="ECO:0000313" key="16">
    <source>
        <dbReference type="Proteomes" id="UP000297982"/>
    </source>
</evidence>
<dbReference type="PANTHER" id="PTHR42716">
    <property type="entry name" value="L-ASPARTATE OXIDASE"/>
    <property type="match status" value="1"/>
</dbReference>